<evidence type="ECO:0000256" key="4">
    <source>
        <dbReference type="ARBA" id="ARBA00023136"/>
    </source>
</evidence>
<evidence type="ECO:0000313" key="7">
    <source>
        <dbReference type="Proteomes" id="UP001337655"/>
    </source>
</evidence>
<dbReference type="GeneID" id="89927236"/>
<name>A0AAV9PAE5_9PEZI</name>
<dbReference type="Proteomes" id="UP001337655">
    <property type="component" value="Unassembled WGS sequence"/>
</dbReference>
<feature type="transmembrane region" description="Helical" evidence="5">
    <location>
        <begin position="192"/>
        <end position="215"/>
    </location>
</feature>
<organism evidence="6 7">
    <name type="scientific">Saxophila tyrrhenica</name>
    <dbReference type="NCBI Taxonomy" id="1690608"/>
    <lineage>
        <taxon>Eukaryota</taxon>
        <taxon>Fungi</taxon>
        <taxon>Dikarya</taxon>
        <taxon>Ascomycota</taxon>
        <taxon>Pezizomycotina</taxon>
        <taxon>Dothideomycetes</taxon>
        <taxon>Dothideomycetidae</taxon>
        <taxon>Mycosphaerellales</taxon>
        <taxon>Extremaceae</taxon>
        <taxon>Saxophila</taxon>
    </lineage>
</organism>
<evidence type="ECO:0000256" key="5">
    <source>
        <dbReference type="SAM" id="Phobius"/>
    </source>
</evidence>
<reference evidence="6 7" key="1">
    <citation type="submission" date="2023-08" db="EMBL/GenBank/DDBJ databases">
        <title>Black Yeasts Isolated from many extreme environments.</title>
        <authorList>
            <person name="Coleine C."/>
            <person name="Stajich J.E."/>
            <person name="Selbmann L."/>
        </authorList>
    </citation>
    <scope>NUCLEOTIDE SEQUENCE [LARGE SCALE GENOMIC DNA]</scope>
    <source>
        <strain evidence="6 7">CCFEE 5935</strain>
    </source>
</reference>
<feature type="transmembrane region" description="Helical" evidence="5">
    <location>
        <begin position="17"/>
        <end position="36"/>
    </location>
</feature>
<dbReference type="EMBL" id="JAVRRT010000008">
    <property type="protein sequence ID" value="KAK5169917.1"/>
    <property type="molecule type" value="Genomic_DNA"/>
</dbReference>
<protein>
    <submittedName>
        <fullName evidence="6">Uncharacterized protein</fullName>
    </submittedName>
</protein>
<dbReference type="PANTHER" id="PTHR31465">
    <property type="entry name" value="PROTEIN RTA1-RELATED"/>
    <property type="match status" value="1"/>
</dbReference>
<dbReference type="RefSeq" id="XP_064659263.1">
    <property type="nucleotide sequence ID" value="XM_064803138.1"/>
</dbReference>
<evidence type="ECO:0000256" key="3">
    <source>
        <dbReference type="ARBA" id="ARBA00022989"/>
    </source>
</evidence>
<dbReference type="InterPro" id="IPR007568">
    <property type="entry name" value="RTA1"/>
</dbReference>
<evidence type="ECO:0000313" key="6">
    <source>
        <dbReference type="EMBL" id="KAK5169917.1"/>
    </source>
</evidence>
<feature type="transmembrane region" description="Helical" evidence="5">
    <location>
        <begin position="75"/>
        <end position="96"/>
    </location>
</feature>
<dbReference type="AlphaFoldDB" id="A0AAV9PAE5"/>
<evidence type="ECO:0000256" key="2">
    <source>
        <dbReference type="ARBA" id="ARBA00022692"/>
    </source>
</evidence>
<gene>
    <name evidence="6" type="ORF">LTR77_005895</name>
</gene>
<dbReference type="Pfam" id="PF04479">
    <property type="entry name" value="RTA1"/>
    <property type="match status" value="1"/>
</dbReference>
<keyword evidence="7" id="KW-1185">Reference proteome</keyword>
<feature type="transmembrane region" description="Helical" evidence="5">
    <location>
        <begin position="157"/>
        <end position="180"/>
    </location>
</feature>
<sequence length="357" mass="40538">MAESEQTLRLYAFEPSYIAPIVFAVVIGISLIVHIFQNFYYRFWRTTFWMFWGGTVFTAGWIMRIFSSYDPSNKALYIAQTCLVLGGPPIYAAAEYNILGRLMSYLPMHAVFHPRRVIIVFVYLGALVESLTAAGAAKMAASKGLDISEYVLGGKLVSISLVLQAAVECVFVSFVATMHYRAARAHHLSRNVRALCFMLYGTSALVLFRCIFRAVEAFATQGVLTPEQCGSLCRLVETREWYIYVFEATPMAIYTIWLNVMHPGRYLPRNKFQYLDVDGTTERLGPGWVDRRSQWQTWADPFDLVKTIKGRPAHEKYWLQSERWPAAEGSFAQGTASNATRSLSGKLYRRVSMKPEV</sequence>
<proteinExistence type="predicted"/>
<accession>A0AAV9PAE5</accession>
<feature type="transmembrane region" description="Helical" evidence="5">
    <location>
        <begin position="117"/>
        <end position="137"/>
    </location>
</feature>
<evidence type="ECO:0000256" key="1">
    <source>
        <dbReference type="ARBA" id="ARBA00004141"/>
    </source>
</evidence>
<keyword evidence="3 5" id="KW-1133">Transmembrane helix</keyword>
<comment type="caution">
    <text evidence="6">The sequence shown here is derived from an EMBL/GenBank/DDBJ whole genome shotgun (WGS) entry which is preliminary data.</text>
</comment>
<feature type="transmembrane region" description="Helical" evidence="5">
    <location>
        <begin position="48"/>
        <end position="69"/>
    </location>
</feature>
<dbReference type="PANTHER" id="PTHR31465:SF13">
    <property type="entry name" value="RTA1 DOMAIN PROTEIN-RELATED"/>
    <property type="match status" value="1"/>
</dbReference>
<comment type="subcellular location">
    <subcellularLocation>
        <location evidence="1">Membrane</location>
        <topology evidence="1">Multi-pass membrane protein</topology>
    </subcellularLocation>
</comment>
<keyword evidence="2 5" id="KW-0812">Transmembrane</keyword>
<keyword evidence="4 5" id="KW-0472">Membrane</keyword>
<dbReference type="GO" id="GO:0016020">
    <property type="term" value="C:membrane"/>
    <property type="evidence" value="ECO:0007669"/>
    <property type="project" value="UniProtKB-SubCell"/>
</dbReference>